<dbReference type="Gene3D" id="1.10.10.10">
    <property type="entry name" value="Winged helix-like DNA-binding domain superfamily/Winged helix DNA-binding domain"/>
    <property type="match status" value="1"/>
</dbReference>
<dbReference type="GO" id="GO:0003700">
    <property type="term" value="F:DNA-binding transcription factor activity"/>
    <property type="evidence" value="ECO:0007669"/>
    <property type="project" value="InterPro"/>
</dbReference>
<dbReference type="AlphaFoldDB" id="A0A399IWI3"/>
<dbReference type="GO" id="GO:0003677">
    <property type="term" value="F:DNA binding"/>
    <property type="evidence" value="ECO:0007669"/>
    <property type="project" value="UniProtKB-KW"/>
</dbReference>
<dbReference type="EMBL" id="QWJJ01000016">
    <property type="protein sequence ID" value="RII37548.1"/>
    <property type="molecule type" value="Genomic_DNA"/>
</dbReference>
<dbReference type="SUPFAM" id="SSF46785">
    <property type="entry name" value="Winged helix' DNA-binding domain"/>
    <property type="match status" value="1"/>
</dbReference>
<evidence type="ECO:0000313" key="6">
    <source>
        <dbReference type="Proteomes" id="UP000265848"/>
    </source>
</evidence>
<feature type="domain" description="HTH gntR-type" evidence="4">
    <location>
        <begin position="2"/>
        <end position="69"/>
    </location>
</feature>
<evidence type="ECO:0000259" key="4">
    <source>
        <dbReference type="PROSITE" id="PS50949"/>
    </source>
</evidence>
<dbReference type="Pfam" id="PF00392">
    <property type="entry name" value="GntR"/>
    <property type="match status" value="1"/>
</dbReference>
<dbReference type="PANTHER" id="PTHR43537:SF5">
    <property type="entry name" value="UXU OPERON TRANSCRIPTIONAL REGULATOR"/>
    <property type="match status" value="1"/>
</dbReference>
<keyword evidence="2" id="KW-0238">DNA-binding</keyword>
<keyword evidence="3" id="KW-0804">Transcription</keyword>
<comment type="caution">
    <text evidence="5">The sequence shown here is derived from an EMBL/GenBank/DDBJ whole genome shotgun (WGS) entry which is preliminary data.</text>
</comment>
<evidence type="ECO:0000256" key="1">
    <source>
        <dbReference type="ARBA" id="ARBA00023015"/>
    </source>
</evidence>
<dbReference type="SMART" id="SM00345">
    <property type="entry name" value="HTH_GNTR"/>
    <property type="match status" value="1"/>
</dbReference>
<dbReference type="PROSITE" id="PS50949">
    <property type="entry name" value="HTH_GNTR"/>
    <property type="match status" value="1"/>
</dbReference>
<dbReference type="Proteomes" id="UP000265848">
    <property type="component" value="Unassembled WGS sequence"/>
</dbReference>
<evidence type="ECO:0000313" key="5">
    <source>
        <dbReference type="EMBL" id="RII37548.1"/>
    </source>
</evidence>
<protein>
    <submittedName>
        <fullName evidence="5">GntR family transcriptional regulator</fullName>
    </submittedName>
</protein>
<dbReference type="RefSeq" id="WP_119400252.1">
    <property type="nucleotide sequence ID" value="NZ_QWJJ01000016.1"/>
</dbReference>
<gene>
    <name evidence="5" type="ORF">DL237_16835</name>
</gene>
<proteinExistence type="predicted"/>
<dbReference type="InterPro" id="IPR036390">
    <property type="entry name" value="WH_DNA-bd_sf"/>
</dbReference>
<dbReference type="InterPro" id="IPR036388">
    <property type="entry name" value="WH-like_DNA-bd_sf"/>
</dbReference>
<accession>A0A399IWI3</accession>
<reference evidence="5 6" key="1">
    <citation type="submission" date="2018-08" db="EMBL/GenBank/DDBJ databases">
        <title>Pseudooceanicola sediminis CY03 in the family Rhodobacteracea.</title>
        <authorList>
            <person name="Zhang Y.-J."/>
        </authorList>
    </citation>
    <scope>NUCLEOTIDE SEQUENCE [LARGE SCALE GENOMIC DNA]</scope>
    <source>
        <strain evidence="5 6">CY03</strain>
    </source>
</reference>
<dbReference type="OrthoDB" id="7618373at2"/>
<name>A0A399IWI3_9RHOB</name>
<keyword evidence="6" id="KW-1185">Reference proteome</keyword>
<evidence type="ECO:0000256" key="2">
    <source>
        <dbReference type="ARBA" id="ARBA00023125"/>
    </source>
</evidence>
<dbReference type="InterPro" id="IPR000524">
    <property type="entry name" value="Tscrpt_reg_HTH_GntR"/>
</dbReference>
<organism evidence="5 6">
    <name type="scientific">Pseudooceanicola sediminis</name>
    <dbReference type="NCBI Taxonomy" id="2211117"/>
    <lineage>
        <taxon>Bacteria</taxon>
        <taxon>Pseudomonadati</taxon>
        <taxon>Pseudomonadota</taxon>
        <taxon>Alphaproteobacteria</taxon>
        <taxon>Rhodobacterales</taxon>
        <taxon>Paracoccaceae</taxon>
        <taxon>Pseudooceanicola</taxon>
    </lineage>
</organism>
<dbReference type="PANTHER" id="PTHR43537">
    <property type="entry name" value="TRANSCRIPTIONAL REGULATOR, GNTR FAMILY"/>
    <property type="match status" value="1"/>
</dbReference>
<keyword evidence="1" id="KW-0805">Transcription regulation</keyword>
<evidence type="ECO:0000256" key="3">
    <source>
        <dbReference type="ARBA" id="ARBA00023163"/>
    </source>
</evidence>
<sequence length="202" mass="21948">MRQNSSDIAAVIRERICLHAGAEEMVLHEGQLATEFGVSRTPIRQVLQMLAYESLVETRSGIGTIVPPLLAASRDRDETAFRAILAAAAACPSPHGHIPETVRLRLGEGRRALRDTRMSEAQALFASLAALLDATVALIGDHIVVTALRAAYWRHIRWTIAQDSTTRAAALTRLRQLIADSEGLADADDLPGLLMLLTRNAI</sequence>